<organism evidence="1 2">
    <name type="scientific">Nonomuraea fuscirosea</name>
    <dbReference type="NCBI Taxonomy" id="1291556"/>
    <lineage>
        <taxon>Bacteria</taxon>
        <taxon>Bacillati</taxon>
        <taxon>Actinomycetota</taxon>
        <taxon>Actinomycetes</taxon>
        <taxon>Streptosporangiales</taxon>
        <taxon>Streptosporangiaceae</taxon>
        <taxon>Nonomuraea</taxon>
    </lineage>
</organism>
<dbReference type="AlphaFoldDB" id="A0A2T0LXN9"/>
<reference evidence="1 2" key="1">
    <citation type="submission" date="2018-03" db="EMBL/GenBank/DDBJ databases">
        <title>Genomic Encyclopedia of Type Strains, Phase III (KMG-III): the genomes of soil and plant-associated and newly described type strains.</title>
        <authorList>
            <person name="Whitman W."/>
        </authorList>
    </citation>
    <scope>NUCLEOTIDE SEQUENCE [LARGE SCALE GENOMIC DNA]</scope>
    <source>
        <strain evidence="1 2">CGMCC 4.7104</strain>
    </source>
</reference>
<proteinExistence type="predicted"/>
<dbReference type="RefSeq" id="WP_146178675.1">
    <property type="nucleotide sequence ID" value="NZ_JBFAIL010000089.1"/>
</dbReference>
<dbReference type="EMBL" id="PVNG01000040">
    <property type="protein sequence ID" value="PRX48790.1"/>
    <property type="molecule type" value="Genomic_DNA"/>
</dbReference>
<keyword evidence="2" id="KW-1185">Reference proteome</keyword>
<gene>
    <name evidence="1" type="ORF">B0I32_14035</name>
</gene>
<protein>
    <submittedName>
        <fullName evidence="1">Uncharacterized protein</fullName>
    </submittedName>
</protein>
<comment type="caution">
    <text evidence="1">The sequence shown here is derived from an EMBL/GenBank/DDBJ whole genome shotgun (WGS) entry which is preliminary data.</text>
</comment>
<evidence type="ECO:0000313" key="2">
    <source>
        <dbReference type="Proteomes" id="UP000238312"/>
    </source>
</evidence>
<accession>A0A2T0LXN9</accession>
<dbReference type="Proteomes" id="UP000238312">
    <property type="component" value="Unassembled WGS sequence"/>
</dbReference>
<name>A0A2T0LXN9_9ACTN</name>
<evidence type="ECO:0000313" key="1">
    <source>
        <dbReference type="EMBL" id="PRX48790.1"/>
    </source>
</evidence>
<sequence length="59" mass="6929">MLAAVAVHHRQERPQSRLRYFGMIRNNVWLHPRATTLNLRTLMNLDLTWTHDVRPPAGV</sequence>